<comment type="caution">
    <text evidence="2">The sequence shown here is derived from an EMBL/GenBank/DDBJ whole genome shotgun (WGS) entry which is preliminary data.</text>
</comment>
<accession>A0ABU8S9S7</accession>
<name>A0ABU8S9S7_9SPHN</name>
<dbReference type="InterPro" id="IPR047216">
    <property type="entry name" value="Endonuclease_DUF559_bact"/>
</dbReference>
<proteinExistence type="predicted"/>
<sequence length="165" mass="18549">MTKKTLTVRPLDERTEAPAIEKRGRGWTISDKRLDAIHDQARRNRMEPTQAQKLLGEKLVEANLGKFKMTRQQVIGSAIVDFACNPLRIVVSIDEGGDPAVTARRDKSLEAVGVKLLRFTATRVLEEPDAVVAEIVAAMKASYDERGRARKQHFQTRGAPPRREY</sequence>
<evidence type="ECO:0000259" key="1">
    <source>
        <dbReference type="Pfam" id="PF04480"/>
    </source>
</evidence>
<organism evidence="2 3">
    <name type="scientific">Novosphingobium aquae</name>
    <dbReference type="NCBI Taxonomy" id="3133435"/>
    <lineage>
        <taxon>Bacteria</taxon>
        <taxon>Pseudomonadati</taxon>
        <taxon>Pseudomonadota</taxon>
        <taxon>Alphaproteobacteria</taxon>
        <taxon>Sphingomonadales</taxon>
        <taxon>Sphingomonadaceae</taxon>
        <taxon>Novosphingobium</taxon>
    </lineage>
</organism>
<feature type="domain" description="DUF559" evidence="1">
    <location>
        <begin position="38"/>
        <end position="139"/>
    </location>
</feature>
<evidence type="ECO:0000313" key="2">
    <source>
        <dbReference type="EMBL" id="MEJ6010223.1"/>
    </source>
</evidence>
<dbReference type="RefSeq" id="WP_339966742.1">
    <property type="nucleotide sequence ID" value="NZ_JBBHJY010000004.1"/>
</dbReference>
<dbReference type="InterPro" id="IPR007569">
    <property type="entry name" value="DUF559"/>
</dbReference>
<dbReference type="PANTHER" id="PTHR38590">
    <property type="entry name" value="BLL0828 PROTEIN"/>
    <property type="match status" value="1"/>
</dbReference>
<dbReference type="Gene3D" id="3.40.960.10">
    <property type="entry name" value="VSR Endonuclease"/>
    <property type="match status" value="1"/>
</dbReference>
<protein>
    <submittedName>
        <fullName evidence="2">DUF559 domain-containing protein</fullName>
    </submittedName>
</protein>
<reference evidence="2 3" key="1">
    <citation type="submission" date="2024-03" db="EMBL/GenBank/DDBJ databases">
        <authorList>
            <person name="Jo J.-H."/>
        </authorList>
    </citation>
    <scope>NUCLEOTIDE SEQUENCE [LARGE SCALE GENOMIC DNA]</scope>
    <source>
        <strain evidence="2 3">AS3R-12</strain>
    </source>
</reference>
<dbReference type="PANTHER" id="PTHR38590:SF1">
    <property type="entry name" value="BLL0828 PROTEIN"/>
    <property type="match status" value="1"/>
</dbReference>
<dbReference type="Proteomes" id="UP001379235">
    <property type="component" value="Unassembled WGS sequence"/>
</dbReference>
<gene>
    <name evidence="2" type="ORF">WG900_09865</name>
</gene>
<dbReference type="EMBL" id="JBBHJY010000004">
    <property type="protein sequence ID" value="MEJ6010223.1"/>
    <property type="molecule type" value="Genomic_DNA"/>
</dbReference>
<keyword evidence="3" id="KW-1185">Reference proteome</keyword>
<evidence type="ECO:0000313" key="3">
    <source>
        <dbReference type="Proteomes" id="UP001379235"/>
    </source>
</evidence>
<dbReference type="Pfam" id="PF04480">
    <property type="entry name" value="DUF559"/>
    <property type="match status" value="1"/>
</dbReference>